<dbReference type="InterPro" id="IPR014710">
    <property type="entry name" value="RmlC-like_jellyroll"/>
</dbReference>
<evidence type="ECO:0000259" key="4">
    <source>
        <dbReference type="PROSITE" id="PS01124"/>
    </source>
</evidence>
<evidence type="ECO:0000256" key="1">
    <source>
        <dbReference type="ARBA" id="ARBA00023015"/>
    </source>
</evidence>
<dbReference type="Gene3D" id="1.10.10.60">
    <property type="entry name" value="Homeodomain-like"/>
    <property type="match status" value="2"/>
</dbReference>
<proteinExistence type="predicted"/>
<dbReference type="PANTHER" id="PTHR43280">
    <property type="entry name" value="ARAC-FAMILY TRANSCRIPTIONAL REGULATOR"/>
    <property type="match status" value="1"/>
</dbReference>
<dbReference type="EMBL" id="LT840184">
    <property type="protein sequence ID" value="SMF65032.1"/>
    <property type="molecule type" value="Genomic_DNA"/>
</dbReference>
<sequence>MDRPHSVIRDHILFPDNSFPFTASTTEGVNPGFQRLHWHQTLEMNYIRSGNGYYLINGMKIPFEQGDLVFINSNDLHRAFETKDLVMDIIMFDPSLLAIDLKYDPELMRPFREAGVDFSHIITHDKPVSRELAQLFHRMMEECRTKDDVFMSLIRADLIRFLGLANRHLQETPQQTVHLSMKHRGMHVLRDVLHTMELNLGYGWTLNELADLAHLSPSRFSALFHQAVGTSPLNYLIQLRLTHAVHLLETTDLKIIGIAEECGFRNLSNFNRLFKQHVGLSPSELRDQS</sequence>
<dbReference type="SMART" id="SM00342">
    <property type="entry name" value="HTH_ARAC"/>
    <property type="match status" value="1"/>
</dbReference>
<dbReference type="InterPro" id="IPR018062">
    <property type="entry name" value="HTH_AraC-typ_CS"/>
</dbReference>
<dbReference type="Gene3D" id="2.60.120.10">
    <property type="entry name" value="Jelly Rolls"/>
    <property type="match status" value="1"/>
</dbReference>
<dbReference type="SUPFAM" id="SSF51215">
    <property type="entry name" value="Regulatory protein AraC"/>
    <property type="match status" value="1"/>
</dbReference>
<dbReference type="PROSITE" id="PS01124">
    <property type="entry name" value="HTH_ARAC_FAMILY_2"/>
    <property type="match status" value="1"/>
</dbReference>
<dbReference type="PROSITE" id="PS00041">
    <property type="entry name" value="HTH_ARAC_FAMILY_1"/>
    <property type="match status" value="1"/>
</dbReference>
<dbReference type="SUPFAM" id="SSF46689">
    <property type="entry name" value="Homeodomain-like"/>
    <property type="match status" value="2"/>
</dbReference>
<keyword evidence="2 5" id="KW-0238">DNA-binding</keyword>
<dbReference type="PRINTS" id="PR00032">
    <property type="entry name" value="HTHARAC"/>
</dbReference>
<reference evidence="5 6" key="1">
    <citation type="submission" date="2017-04" db="EMBL/GenBank/DDBJ databases">
        <authorList>
            <person name="Afonso C.L."/>
            <person name="Miller P.J."/>
            <person name="Scott M.A."/>
            <person name="Spackman E."/>
            <person name="Goraichik I."/>
            <person name="Dimitrov K.M."/>
            <person name="Suarez D.L."/>
            <person name="Swayne D.E."/>
        </authorList>
    </citation>
    <scope>NUCLEOTIDE SEQUENCE [LARGE SCALE GENOMIC DNA]</scope>
    <source>
        <strain evidence="5 6">N3/975</strain>
    </source>
</reference>
<keyword evidence="3" id="KW-0804">Transcription</keyword>
<dbReference type="InterPro" id="IPR003313">
    <property type="entry name" value="AraC-bd"/>
</dbReference>
<keyword evidence="1" id="KW-0805">Transcription regulation</keyword>
<organism evidence="5 6">
    <name type="scientific">Paenibacillus uliginis N3/975</name>
    <dbReference type="NCBI Taxonomy" id="1313296"/>
    <lineage>
        <taxon>Bacteria</taxon>
        <taxon>Bacillati</taxon>
        <taxon>Bacillota</taxon>
        <taxon>Bacilli</taxon>
        <taxon>Bacillales</taxon>
        <taxon>Paenibacillaceae</taxon>
        <taxon>Paenibacillus</taxon>
    </lineage>
</organism>
<dbReference type="PANTHER" id="PTHR43280:SF11">
    <property type="entry name" value="RCS-SPECIFIC HTH-TYPE TRANSCRIPTIONAL ACTIVATOR RCLR"/>
    <property type="match status" value="1"/>
</dbReference>
<keyword evidence="6" id="KW-1185">Reference proteome</keyword>
<dbReference type="InterPro" id="IPR020449">
    <property type="entry name" value="Tscrpt_reg_AraC-type_HTH"/>
</dbReference>
<gene>
    <name evidence="5" type="ORF">SAMN05661091_0128</name>
</gene>
<dbReference type="InterPro" id="IPR037923">
    <property type="entry name" value="HTH-like"/>
</dbReference>
<dbReference type="AlphaFoldDB" id="A0A1X7G7U4"/>
<evidence type="ECO:0000256" key="3">
    <source>
        <dbReference type="ARBA" id="ARBA00023163"/>
    </source>
</evidence>
<protein>
    <submittedName>
        <fullName evidence="5">Transcriptional regulator containing an amidase domain and an AraC-type DNA-binding HTH domain</fullName>
    </submittedName>
</protein>
<dbReference type="InterPro" id="IPR009057">
    <property type="entry name" value="Homeodomain-like_sf"/>
</dbReference>
<feature type="domain" description="HTH araC/xylS-type" evidence="4">
    <location>
        <begin position="190"/>
        <end position="288"/>
    </location>
</feature>
<dbReference type="GO" id="GO:0043565">
    <property type="term" value="F:sequence-specific DNA binding"/>
    <property type="evidence" value="ECO:0007669"/>
    <property type="project" value="InterPro"/>
</dbReference>
<dbReference type="InterPro" id="IPR018060">
    <property type="entry name" value="HTH_AraC"/>
</dbReference>
<dbReference type="Proteomes" id="UP000192940">
    <property type="component" value="Chromosome I"/>
</dbReference>
<accession>A0A1X7G7U4</accession>
<evidence type="ECO:0000313" key="5">
    <source>
        <dbReference type="EMBL" id="SMF65032.1"/>
    </source>
</evidence>
<evidence type="ECO:0000256" key="2">
    <source>
        <dbReference type="ARBA" id="ARBA00023125"/>
    </source>
</evidence>
<evidence type="ECO:0000313" key="6">
    <source>
        <dbReference type="Proteomes" id="UP000192940"/>
    </source>
</evidence>
<dbReference type="RefSeq" id="WP_208917240.1">
    <property type="nucleotide sequence ID" value="NZ_LT840184.1"/>
</dbReference>
<name>A0A1X7G7U4_9BACL</name>
<dbReference type="Pfam" id="PF12833">
    <property type="entry name" value="HTH_18"/>
    <property type="match status" value="1"/>
</dbReference>
<dbReference type="STRING" id="1313296.SAMN05661091_0128"/>
<dbReference type="Pfam" id="PF02311">
    <property type="entry name" value="AraC_binding"/>
    <property type="match status" value="1"/>
</dbReference>
<dbReference type="GO" id="GO:0003700">
    <property type="term" value="F:DNA-binding transcription factor activity"/>
    <property type="evidence" value="ECO:0007669"/>
    <property type="project" value="InterPro"/>
</dbReference>